<sequence length="299" mass="34977">MINLSIYRITLVNKSKEQQVLSFYNEEEDLLETMNDFCSHIHKNIRSYTDVQGKHRTFSLANKQHKDVEKRIITGYFDSAYTGEYGKIKDSRTSHLKYDILKGDLFSKDFFYLIHVPKNSKYGFFVFQKKENHGVKVVFENAFNNFIRTKGVSNFFLELKHAPSRYLITNFFKFGRLKEFRLIDSTVKSNDKFINMNLGREERVIKLNNAVNSEVIKDVLVELFDNFSHENRISFLNHGEFDEISFIITHNGVSKTFYVKDKEKIRASLNVSNMVEFQDGEATFDSLIKICLELIDSAA</sequence>
<accession>A0A9X2BLR1</accession>
<proteinExistence type="predicted"/>
<name>A0A9X2BLR1_9FLAO</name>
<organism evidence="1 2">
    <name type="scientific">Flavobacterium pygoscelis</name>
    <dbReference type="NCBI Taxonomy" id="2893176"/>
    <lineage>
        <taxon>Bacteria</taxon>
        <taxon>Pseudomonadati</taxon>
        <taxon>Bacteroidota</taxon>
        <taxon>Flavobacteriia</taxon>
        <taxon>Flavobacteriales</taxon>
        <taxon>Flavobacteriaceae</taxon>
        <taxon>Flavobacterium</taxon>
    </lineage>
</organism>
<evidence type="ECO:0000313" key="1">
    <source>
        <dbReference type="EMBL" id="MCK8142252.1"/>
    </source>
</evidence>
<dbReference type="Proteomes" id="UP001139260">
    <property type="component" value="Unassembled WGS sequence"/>
</dbReference>
<dbReference type="EMBL" id="JALNUB010000005">
    <property type="protein sequence ID" value="MCK8142252.1"/>
    <property type="molecule type" value="Genomic_DNA"/>
</dbReference>
<protein>
    <submittedName>
        <fullName evidence="1">Uncharacterized protein</fullName>
    </submittedName>
</protein>
<gene>
    <name evidence="1" type="ORF">MW871_10155</name>
</gene>
<reference evidence="1" key="1">
    <citation type="submission" date="2022-04" db="EMBL/GenBank/DDBJ databases">
        <title>Flavobacterium pygoscelis sp. nov. isolated from Chinstrap chick (Pygoscelis antarcticus).</title>
        <authorList>
            <person name="Irgang R."/>
            <person name="Poblete-Morales M."/>
            <person name="Avendano-Herrera R."/>
        </authorList>
    </citation>
    <scope>NUCLEOTIDE SEQUENCE</scope>
    <source>
        <strain evidence="1">I-SCBP12n</strain>
    </source>
</reference>
<comment type="caution">
    <text evidence="1">The sequence shown here is derived from an EMBL/GenBank/DDBJ whole genome shotgun (WGS) entry which is preliminary data.</text>
</comment>
<keyword evidence="2" id="KW-1185">Reference proteome</keyword>
<dbReference type="AlphaFoldDB" id="A0A9X2BLR1"/>
<evidence type="ECO:0000313" key="2">
    <source>
        <dbReference type="Proteomes" id="UP001139260"/>
    </source>
</evidence>
<dbReference type="RefSeq" id="WP_248428430.1">
    <property type="nucleotide sequence ID" value="NZ_JALNUB010000005.1"/>
</dbReference>